<reference evidence="1" key="1">
    <citation type="journal article" date="2021" name="PeerJ">
        <title>Extensive microbial diversity within the chicken gut microbiome revealed by metagenomics and culture.</title>
        <authorList>
            <person name="Gilroy R."/>
            <person name="Ravi A."/>
            <person name="Getino M."/>
            <person name="Pursley I."/>
            <person name="Horton D.L."/>
            <person name="Alikhan N.F."/>
            <person name="Baker D."/>
            <person name="Gharbi K."/>
            <person name="Hall N."/>
            <person name="Watson M."/>
            <person name="Adriaenssens E.M."/>
            <person name="Foster-Nyarko E."/>
            <person name="Jarju S."/>
            <person name="Secka A."/>
            <person name="Antonio M."/>
            <person name="Oren A."/>
            <person name="Chaudhuri R.R."/>
            <person name="La Ragione R."/>
            <person name="Hildebrand F."/>
            <person name="Pallen M.J."/>
        </authorList>
    </citation>
    <scope>NUCLEOTIDE SEQUENCE</scope>
    <source>
        <strain evidence="1">CHK171-505</strain>
    </source>
</reference>
<protein>
    <submittedName>
        <fullName evidence="1">Uncharacterized protein</fullName>
    </submittedName>
</protein>
<evidence type="ECO:0000313" key="2">
    <source>
        <dbReference type="Proteomes" id="UP000886856"/>
    </source>
</evidence>
<reference evidence="1" key="2">
    <citation type="submission" date="2021-04" db="EMBL/GenBank/DDBJ databases">
        <authorList>
            <person name="Gilroy R."/>
        </authorList>
    </citation>
    <scope>NUCLEOTIDE SEQUENCE</scope>
    <source>
        <strain evidence="1">CHK171-505</strain>
    </source>
</reference>
<dbReference type="AlphaFoldDB" id="A0A9D2HXQ2"/>
<name>A0A9D2HXQ2_9LACT</name>
<dbReference type="EMBL" id="DWYW01000014">
    <property type="protein sequence ID" value="HJA89300.1"/>
    <property type="molecule type" value="Genomic_DNA"/>
</dbReference>
<dbReference type="Proteomes" id="UP000886856">
    <property type="component" value="Unassembled WGS sequence"/>
</dbReference>
<evidence type="ECO:0000313" key="1">
    <source>
        <dbReference type="EMBL" id="HJA89300.1"/>
    </source>
</evidence>
<accession>A0A9D2HXQ2</accession>
<sequence>MITFFDWTFYYPDHFRIYSDLEEKRIAFLSAGDDEIHLTLEVVDNQLVFHPRWNVNVIVLGDKEFRITTND</sequence>
<proteinExistence type="predicted"/>
<organism evidence="1 2">
    <name type="scientific">Candidatus Jeotgalibaca merdavium</name>
    <dbReference type="NCBI Taxonomy" id="2838627"/>
    <lineage>
        <taxon>Bacteria</taxon>
        <taxon>Bacillati</taxon>
        <taxon>Bacillota</taxon>
        <taxon>Bacilli</taxon>
        <taxon>Lactobacillales</taxon>
        <taxon>Carnobacteriaceae</taxon>
        <taxon>Jeotgalibaca</taxon>
    </lineage>
</organism>
<gene>
    <name evidence="1" type="ORF">H9948_00735</name>
</gene>
<comment type="caution">
    <text evidence="1">The sequence shown here is derived from an EMBL/GenBank/DDBJ whole genome shotgun (WGS) entry which is preliminary data.</text>
</comment>